<feature type="domain" description="PAC" evidence="7">
    <location>
        <begin position="329"/>
        <end position="381"/>
    </location>
</feature>
<dbReference type="SUPFAM" id="SSF55785">
    <property type="entry name" value="PYP-like sensor domain (PAS domain)"/>
    <property type="match status" value="3"/>
</dbReference>
<dbReference type="PROSITE" id="PS50112">
    <property type="entry name" value="PAS"/>
    <property type="match status" value="1"/>
</dbReference>
<comment type="catalytic activity">
    <reaction evidence="1">
        <text>ATP + protein L-histidine = ADP + protein N-phospho-L-histidine.</text>
        <dbReference type="EC" id="2.7.13.3"/>
    </reaction>
</comment>
<dbReference type="Pfam" id="PF13426">
    <property type="entry name" value="PAS_9"/>
    <property type="match status" value="2"/>
</dbReference>
<dbReference type="InterPro" id="IPR000700">
    <property type="entry name" value="PAS-assoc_C"/>
</dbReference>
<keyword evidence="4" id="KW-0808">Transferase</keyword>
<dbReference type="PANTHER" id="PTHR43304">
    <property type="entry name" value="PHYTOCHROME-LIKE PROTEIN CPH1"/>
    <property type="match status" value="1"/>
</dbReference>
<dbReference type="Proteomes" id="UP001165430">
    <property type="component" value="Unassembled WGS sequence"/>
</dbReference>
<dbReference type="PANTHER" id="PTHR43304:SF1">
    <property type="entry name" value="PAC DOMAIN-CONTAINING PROTEIN"/>
    <property type="match status" value="1"/>
</dbReference>
<protein>
    <recommendedName>
        <fullName evidence="2">histidine kinase</fullName>
        <ecNumber evidence="2">2.7.13.3</ecNumber>
    </recommendedName>
</protein>
<comment type="caution">
    <text evidence="8">The sequence shown here is derived from an EMBL/GenBank/DDBJ whole genome shotgun (WGS) entry which is preliminary data.</text>
</comment>
<keyword evidence="3" id="KW-0597">Phosphoprotein</keyword>
<gene>
    <name evidence="8" type="ORF">MM213_01200</name>
</gene>
<dbReference type="InterPro" id="IPR000014">
    <property type="entry name" value="PAS"/>
</dbReference>
<sequence length="457" mass="52135">MKIINDKIFPKFLEHSNSYLVVLTDTNGKILFINNKVKSVFGSDEEVIKNSISPSIAVADEESSLNGFIKQCLEDPTKTYENVVETMDSEAKCQIWIKWEISPIMDEEQVIAISFLGRDISESYRKSDDLTQQDIFLQSIYDNANTAYTCVDKDLKIVFNNKKAKEITKSLFGKEAEIGDTCIDFYLEDFRSEFKCIFSKVLTGESIILEKFDGENWWKFVFKPVINGLGEVIGVSKSVSDISDQKHKESIILETKNKYQNLIENSPGIIFSISNDGVFQFVSESIESILGFKVDEIENKLFSQFIHPKDAQDCFEIIKNIYKTKQKVSGVKFRALHKNGNYKWLIANGGPVTNKDNKTVIATATAIEIDELIQREMKILRQNEALKKIAWNQSHIVRKPVANILGLCGLLKDENKSNLEIELLIDLIRESVEELDKVIHENVSLSEDNQKENHFPI</sequence>
<reference evidence="8" key="1">
    <citation type="submission" date="2022-03" db="EMBL/GenBank/DDBJ databases">
        <title>De novo assembled genomes of Belliella spp. (Cyclobacteriaceae) strains.</title>
        <authorList>
            <person name="Szabo A."/>
            <person name="Korponai K."/>
            <person name="Felfoldi T."/>
        </authorList>
    </citation>
    <scope>NUCLEOTIDE SEQUENCE</scope>
    <source>
        <strain evidence="8">DSM 111903</strain>
    </source>
</reference>
<dbReference type="EMBL" id="JAKZGO010000001">
    <property type="protein sequence ID" value="MCH7412083.1"/>
    <property type="molecule type" value="Genomic_DNA"/>
</dbReference>
<evidence type="ECO:0000313" key="9">
    <source>
        <dbReference type="Proteomes" id="UP001165430"/>
    </source>
</evidence>
<evidence type="ECO:0000256" key="3">
    <source>
        <dbReference type="ARBA" id="ARBA00022553"/>
    </source>
</evidence>
<dbReference type="RefSeq" id="WP_241409473.1">
    <property type="nucleotide sequence ID" value="NZ_JAKZGO010000001.1"/>
</dbReference>
<dbReference type="NCBIfam" id="TIGR00229">
    <property type="entry name" value="sensory_box"/>
    <property type="match status" value="2"/>
</dbReference>
<dbReference type="InterPro" id="IPR013655">
    <property type="entry name" value="PAS_fold_3"/>
</dbReference>
<evidence type="ECO:0000313" key="8">
    <source>
        <dbReference type="EMBL" id="MCH7412083.1"/>
    </source>
</evidence>
<dbReference type="SUPFAM" id="SSF47384">
    <property type="entry name" value="Homodimeric domain of signal transducing histidine kinase"/>
    <property type="match status" value="1"/>
</dbReference>
<keyword evidence="5" id="KW-0418">Kinase</keyword>
<evidence type="ECO:0000259" key="7">
    <source>
        <dbReference type="PROSITE" id="PS50113"/>
    </source>
</evidence>
<keyword evidence="9" id="KW-1185">Reference proteome</keyword>
<dbReference type="EC" id="2.7.13.3" evidence="2"/>
<dbReference type="PROSITE" id="PS50113">
    <property type="entry name" value="PAC"/>
    <property type="match status" value="1"/>
</dbReference>
<feature type="domain" description="PAS" evidence="6">
    <location>
        <begin position="255"/>
        <end position="325"/>
    </location>
</feature>
<dbReference type="InterPro" id="IPR036097">
    <property type="entry name" value="HisK_dim/P_sf"/>
</dbReference>
<dbReference type="InterPro" id="IPR052162">
    <property type="entry name" value="Sensor_kinase/Photoreceptor"/>
</dbReference>
<dbReference type="Pfam" id="PF08447">
    <property type="entry name" value="PAS_3"/>
    <property type="match status" value="1"/>
</dbReference>
<evidence type="ECO:0000259" key="6">
    <source>
        <dbReference type="PROSITE" id="PS50112"/>
    </source>
</evidence>
<name>A0ABS9V6P2_9BACT</name>
<evidence type="ECO:0000256" key="1">
    <source>
        <dbReference type="ARBA" id="ARBA00000085"/>
    </source>
</evidence>
<proteinExistence type="predicted"/>
<evidence type="ECO:0000256" key="5">
    <source>
        <dbReference type="ARBA" id="ARBA00022777"/>
    </source>
</evidence>
<organism evidence="8 9">
    <name type="scientific">Belliella alkalica</name>
    <dbReference type="NCBI Taxonomy" id="1730871"/>
    <lineage>
        <taxon>Bacteria</taxon>
        <taxon>Pseudomonadati</taxon>
        <taxon>Bacteroidota</taxon>
        <taxon>Cytophagia</taxon>
        <taxon>Cytophagales</taxon>
        <taxon>Cyclobacteriaceae</taxon>
        <taxon>Belliella</taxon>
    </lineage>
</organism>
<dbReference type="SMART" id="SM00091">
    <property type="entry name" value="PAS"/>
    <property type="match status" value="3"/>
</dbReference>
<evidence type="ECO:0000256" key="2">
    <source>
        <dbReference type="ARBA" id="ARBA00012438"/>
    </source>
</evidence>
<accession>A0ABS9V6P2</accession>
<evidence type="ECO:0000256" key="4">
    <source>
        <dbReference type="ARBA" id="ARBA00022679"/>
    </source>
</evidence>
<dbReference type="CDD" id="cd00130">
    <property type="entry name" value="PAS"/>
    <property type="match status" value="3"/>
</dbReference>
<dbReference type="InterPro" id="IPR035965">
    <property type="entry name" value="PAS-like_dom_sf"/>
</dbReference>
<dbReference type="Gene3D" id="3.30.450.20">
    <property type="entry name" value="PAS domain"/>
    <property type="match status" value="3"/>
</dbReference>